<organism evidence="2 3">
    <name type="scientific">Glossina morsitans morsitans</name>
    <name type="common">Savannah tsetse fly</name>
    <dbReference type="NCBI Taxonomy" id="37546"/>
    <lineage>
        <taxon>Eukaryota</taxon>
        <taxon>Metazoa</taxon>
        <taxon>Ecdysozoa</taxon>
        <taxon>Arthropoda</taxon>
        <taxon>Hexapoda</taxon>
        <taxon>Insecta</taxon>
        <taxon>Pterygota</taxon>
        <taxon>Neoptera</taxon>
        <taxon>Endopterygota</taxon>
        <taxon>Diptera</taxon>
        <taxon>Brachycera</taxon>
        <taxon>Muscomorpha</taxon>
        <taxon>Hippoboscoidea</taxon>
        <taxon>Glossinidae</taxon>
        <taxon>Glossina</taxon>
    </lineage>
</organism>
<reference evidence="2" key="1">
    <citation type="submission" date="2020-05" db="UniProtKB">
        <authorList>
            <consortium name="EnsemblMetazoa"/>
        </authorList>
    </citation>
    <scope>IDENTIFICATION</scope>
    <source>
        <strain evidence="2">Yale</strain>
    </source>
</reference>
<evidence type="ECO:0000313" key="3">
    <source>
        <dbReference type="Proteomes" id="UP000092444"/>
    </source>
</evidence>
<dbReference type="AlphaFoldDB" id="A0A1B0G5D2"/>
<sequence length="165" mass="18307">MKSNFKPSLATLIFVTKVESVAELKAECKRAEKLLKENRTRPRHVNEVGQEVGASSAVHNQTVEAFVPRHEQASNKQFRERRQFQPATSRAGQPKQAAAPAGTPREQHTPRQTPGAAVNAAQNTPFCQSPFHLTLCYVCGMPGDFFLKNPVKKVERVDVGVRFIA</sequence>
<dbReference type="STRING" id="37546.A0A1B0G5D2"/>
<dbReference type="VEuPathDB" id="VectorBase:GMOY008528"/>
<dbReference type="EMBL" id="CCAG010023923">
    <property type="status" value="NOT_ANNOTATED_CDS"/>
    <property type="molecule type" value="Genomic_DNA"/>
</dbReference>
<dbReference type="Proteomes" id="UP000092444">
    <property type="component" value="Unassembled WGS sequence"/>
</dbReference>
<dbReference type="EnsemblMetazoa" id="GMOY008528-RA">
    <property type="protein sequence ID" value="GMOY008528-PA"/>
    <property type="gene ID" value="GMOY008528"/>
</dbReference>
<protein>
    <submittedName>
        <fullName evidence="2">Uncharacterized protein</fullName>
    </submittedName>
</protein>
<keyword evidence="3" id="KW-1185">Reference proteome</keyword>
<evidence type="ECO:0000313" key="2">
    <source>
        <dbReference type="EnsemblMetazoa" id="GMOY008528-PA"/>
    </source>
</evidence>
<evidence type="ECO:0000256" key="1">
    <source>
        <dbReference type="SAM" id="MobiDB-lite"/>
    </source>
</evidence>
<proteinExistence type="predicted"/>
<dbReference type="PhylomeDB" id="A0A1B0G5D2"/>
<accession>A0A1B0G5D2</accession>
<feature type="compositionally biased region" description="Low complexity" evidence="1">
    <location>
        <begin position="91"/>
        <end position="102"/>
    </location>
</feature>
<feature type="region of interest" description="Disordered" evidence="1">
    <location>
        <begin position="67"/>
        <end position="117"/>
    </location>
</feature>
<name>A0A1B0G5D2_GLOMM</name>
<feature type="compositionally biased region" description="Basic and acidic residues" evidence="1">
    <location>
        <begin position="67"/>
        <end position="83"/>
    </location>
</feature>